<proteinExistence type="predicted"/>
<dbReference type="Gene3D" id="1.10.606.20">
    <property type="match status" value="1"/>
</dbReference>
<dbReference type="InterPro" id="IPR052559">
    <property type="entry name" value="V-haloperoxidase"/>
</dbReference>
<dbReference type="EMBL" id="SJJR01000019">
    <property type="protein sequence ID" value="TCB93405.1"/>
    <property type="molecule type" value="Genomic_DNA"/>
</dbReference>
<feature type="chain" id="PRO_5039393449" evidence="1">
    <location>
        <begin position="30"/>
        <end position="423"/>
    </location>
</feature>
<organism evidence="2 3">
    <name type="scientific">Micromonospora zingiberis</name>
    <dbReference type="NCBI Taxonomy" id="2053011"/>
    <lineage>
        <taxon>Bacteria</taxon>
        <taxon>Bacillati</taxon>
        <taxon>Actinomycetota</taxon>
        <taxon>Actinomycetes</taxon>
        <taxon>Micromonosporales</taxon>
        <taxon>Micromonosporaceae</taxon>
        <taxon>Micromonospora</taxon>
    </lineage>
</organism>
<sequence>MSTQPFRVFLAVVALAAPLAVVASAPAAAGAPAGRLDNPVITWDVNAQTAIWDVAAQQPNEQVRSFAMVNGAVYDAVNAIHGVAYQPYLVAPPARGDESVPAAVAAAAHGVLVALFPDQRQRLRAQYDAALADLPGGTAKQRGIRVGGLAAAAMVAARQHDGAFGDQQWSTGTEPGRWRPTPPLFLSQGAWTGHMRPFLIPHAGAFRTPGPPPLTSAAYARDLNEVKAVGSATSTVRTQDQTEAALWWHDRRSASWEIKRQLASTQRLDVLHTARFFAMTDLIVADSGVACFSQKEHWSYWRPVTAIHLADDDGNRRTAADPGWTPLLVTPPFPEYPSGHACGTGARMSFYRHFFGRDDIAFSGSSVDSGTTRHFTGFSQALTELVGARIWGGVHFRSADDDGARLGEAITRYVVRHHFRPRG</sequence>
<dbReference type="AlphaFoldDB" id="A0A4V2LVT7"/>
<dbReference type="PANTHER" id="PTHR34599">
    <property type="entry name" value="PEROXIDASE-RELATED"/>
    <property type="match status" value="1"/>
</dbReference>
<reference evidence="2 3" key="1">
    <citation type="submission" date="2019-02" db="EMBL/GenBank/DDBJ databases">
        <title>Jishengella sp. nov., isolated from a root of Zingiber montanum.</title>
        <authorList>
            <person name="Kuncharoen N."/>
            <person name="Kudo T."/>
            <person name="Masahiro Y."/>
            <person name="Ohkuma M."/>
            <person name="Tanasupawat S."/>
        </authorList>
    </citation>
    <scope>NUCLEOTIDE SEQUENCE [LARGE SCALE GENOMIC DNA]</scope>
    <source>
        <strain evidence="2 3">PLAI 1-1</strain>
    </source>
</reference>
<gene>
    <name evidence="2" type="ORF">E0H26_22965</name>
</gene>
<feature type="signal peptide" evidence="1">
    <location>
        <begin position="1"/>
        <end position="29"/>
    </location>
</feature>
<dbReference type="Proteomes" id="UP000292274">
    <property type="component" value="Unassembled WGS sequence"/>
</dbReference>
<comment type="caution">
    <text evidence="2">The sequence shown here is derived from an EMBL/GenBank/DDBJ whole genome shotgun (WGS) entry which is preliminary data.</text>
</comment>
<name>A0A4V2LVT7_9ACTN</name>
<dbReference type="SUPFAM" id="SSF48317">
    <property type="entry name" value="Acid phosphatase/Vanadium-dependent haloperoxidase"/>
    <property type="match status" value="1"/>
</dbReference>
<dbReference type="PANTHER" id="PTHR34599:SF1">
    <property type="entry name" value="PHOSPHATIDIC ACID PHOSPHATASE TYPE 2_HALOPEROXIDASE DOMAIN-CONTAINING PROTEIN"/>
    <property type="match status" value="1"/>
</dbReference>
<evidence type="ECO:0000313" key="3">
    <source>
        <dbReference type="Proteomes" id="UP000292274"/>
    </source>
</evidence>
<evidence type="ECO:0000313" key="2">
    <source>
        <dbReference type="EMBL" id="TCB93405.1"/>
    </source>
</evidence>
<accession>A0A4V2LVT7</accession>
<keyword evidence="3" id="KW-1185">Reference proteome</keyword>
<dbReference type="CDD" id="cd03398">
    <property type="entry name" value="PAP2_haloperoxidase"/>
    <property type="match status" value="1"/>
</dbReference>
<dbReference type="RefSeq" id="WP_131307102.1">
    <property type="nucleotide sequence ID" value="NZ_SJJR01000019.1"/>
</dbReference>
<protein>
    <submittedName>
        <fullName evidence="2">Phosphatase PAP2 family protein</fullName>
    </submittedName>
</protein>
<dbReference type="InterPro" id="IPR036938">
    <property type="entry name" value="PAP2/HPO_sf"/>
</dbReference>
<evidence type="ECO:0000256" key="1">
    <source>
        <dbReference type="SAM" id="SignalP"/>
    </source>
</evidence>
<dbReference type="OrthoDB" id="103227at2"/>
<keyword evidence="1" id="KW-0732">Signal</keyword>